<organism evidence="1 2">
    <name type="scientific">Alteribacillus iranensis</name>
    <dbReference type="NCBI Taxonomy" id="930128"/>
    <lineage>
        <taxon>Bacteria</taxon>
        <taxon>Bacillati</taxon>
        <taxon>Bacillota</taxon>
        <taxon>Bacilli</taxon>
        <taxon>Bacillales</taxon>
        <taxon>Bacillaceae</taxon>
        <taxon>Alteribacillus</taxon>
    </lineage>
</organism>
<accession>A0A1I2B2M0</accession>
<dbReference type="EMBL" id="FONT01000002">
    <property type="protein sequence ID" value="SFE50138.1"/>
    <property type="molecule type" value="Genomic_DNA"/>
</dbReference>
<name>A0A1I2B2M0_9BACI</name>
<proteinExistence type="predicted"/>
<dbReference type="AlphaFoldDB" id="A0A1I2B2M0"/>
<evidence type="ECO:0000313" key="2">
    <source>
        <dbReference type="Proteomes" id="UP000199516"/>
    </source>
</evidence>
<dbReference type="STRING" id="930128.SAMN05192532_10237"/>
<evidence type="ECO:0000313" key="1">
    <source>
        <dbReference type="EMBL" id="SFE50138.1"/>
    </source>
</evidence>
<dbReference type="Proteomes" id="UP000199516">
    <property type="component" value="Unassembled WGS sequence"/>
</dbReference>
<keyword evidence="2" id="KW-1185">Reference proteome</keyword>
<dbReference type="OrthoDB" id="2888727at2"/>
<dbReference type="RefSeq" id="WP_091658042.1">
    <property type="nucleotide sequence ID" value="NZ_FONT01000002.1"/>
</dbReference>
<protein>
    <submittedName>
        <fullName evidence="1">Uncharacterized protein</fullName>
    </submittedName>
</protein>
<sequence>MLLETKTSSRRSMTITELEKKAAELDIDTRYKNVYEVAREVKEVEMKIDAARLGISTDGKDLDTLALDIRKARGKL</sequence>
<reference evidence="1 2" key="1">
    <citation type="submission" date="2016-10" db="EMBL/GenBank/DDBJ databases">
        <authorList>
            <person name="de Groot N.N."/>
        </authorList>
    </citation>
    <scope>NUCLEOTIDE SEQUENCE [LARGE SCALE GENOMIC DNA]</scope>
    <source>
        <strain evidence="1 2">DSM 23995</strain>
    </source>
</reference>
<gene>
    <name evidence="1" type="ORF">SAMN05192532_10237</name>
</gene>